<dbReference type="AlphaFoldDB" id="A0A420WGX3"/>
<dbReference type="EMBL" id="RBIG01000002">
    <property type="protein sequence ID" value="RKQ70274.1"/>
    <property type="molecule type" value="Genomic_DNA"/>
</dbReference>
<dbReference type="Gene3D" id="3.20.20.70">
    <property type="entry name" value="Aldolase class I"/>
    <property type="match status" value="1"/>
</dbReference>
<dbReference type="InterPro" id="IPR013785">
    <property type="entry name" value="Aldolase_TIM"/>
</dbReference>
<dbReference type="RefSeq" id="WP_121219970.1">
    <property type="nucleotide sequence ID" value="NZ_RBIG01000002.1"/>
</dbReference>
<dbReference type="OrthoDB" id="7360697at2"/>
<accession>A0A420WGX3</accession>
<protein>
    <submittedName>
        <fullName evidence="1">Uncharacterized protein</fullName>
    </submittedName>
</protein>
<gene>
    <name evidence="1" type="ORF">BCL74_2218</name>
</gene>
<comment type="caution">
    <text evidence="1">The sequence shown here is derived from an EMBL/GenBank/DDBJ whole genome shotgun (WGS) entry which is preliminary data.</text>
</comment>
<proteinExistence type="predicted"/>
<evidence type="ECO:0000313" key="2">
    <source>
        <dbReference type="Proteomes" id="UP000277424"/>
    </source>
</evidence>
<organism evidence="1 2">
    <name type="scientific">Oceanibaculum indicum</name>
    <dbReference type="NCBI Taxonomy" id="526216"/>
    <lineage>
        <taxon>Bacteria</taxon>
        <taxon>Pseudomonadati</taxon>
        <taxon>Pseudomonadota</taxon>
        <taxon>Alphaproteobacteria</taxon>
        <taxon>Rhodospirillales</taxon>
        <taxon>Oceanibaculaceae</taxon>
        <taxon>Oceanibaculum</taxon>
    </lineage>
</organism>
<dbReference type="Proteomes" id="UP000277424">
    <property type="component" value="Unassembled WGS sequence"/>
</dbReference>
<name>A0A420WGX3_9PROT</name>
<reference evidence="1 2" key="1">
    <citation type="submission" date="2018-10" db="EMBL/GenBank/DDBJ databases">
        <title>Comparative analysis of microorganisms from saline springs in Andes Mountain Range, Colombia.</title>
        <authorList>
            <person name="Rubin E."/>
        </authorList>
    </citation>
    <scope>NUCLEOTIDE SEQUENCE [LARGE SCALE GENOMIC DNA]</scope>
    <source>
        <strain evidence="1 2">USBA 36</strain>
    </source>
</reference>
<sequence>MTPPSPPPVKAVIVRTLDEALAALDAAREAGVAVTLLSPPGAAGTMGAGFWQALIEAAAEERPDARFTALLDCGPWPGFAMAALRQGVKGLVFTGDAQTLMRLRGIAEASGATILDRAPAALDPAALDPNASRNQPAALRVWLAGERRDG</sequence>
<evidence type="ECO:0000313" key="1">
    <source>
        <dbReference type="EMBL" id="RKQ70274.1"/>
    </source>
</evidence>